<protein>
    <submittedName>
        <fullName evidence="4">SDR family NAD(P)-dependent oxidoreductase</fullName>
        <ecNumber evidence="4">1.1.1.-</ecNumber>
    </submittedName>
</protein>
<dbReference type="SUPFAM" id="SSF51735">
    <property type="entry name" value="NAD(P)-binding Rossmann-fold domains"/>
    <property type="match status" value="1"/>
</dbReference>
<dbReference type="PANTHER" id="PTHR42760">
    <property type="entry name" value="SHORT-CHAIN DEHYDROGENASES/REDUCTASES FAMILY MEMBER"/>
    <property type="match status" value="1"/>
</dbReference>
<dbReference type="PANTHER" id="PTHR42760:SF133">
    <property type="entry name" value="3-OXOACYL-[ACYL-CARRIER-PROTEIN] REDUCTASE"/>
    <property type="match status" value="1"/>
</dbReference>
<evidence type="ECO:0000313" key="5">
    <source>
        <dbReference type="Proteomes" id="UP001596422"/>
    </source>
</evidence>
<name>A0ABW2A649_9GAMM</name>
<evidence type="ECO:0000256" key="2">
    <source>
        <dbReference type="ARBA" id="ARBA00023002"/>
    </source>
</evidence>
<dbReference type="EC" id="1.1.1.-" evidence="4"/>
<feature type="compositionally biased region" description="Pro residues" evidence="3">
    <location>
        <begin position="179"/>
        <end position="192"/>
    </location>
</feature>
<dbReference type="InterPro" id="IPR002347">
    <property type="entry name" value="SDR_fam"/>
</dbReference>
<feature type="region of interest" description="Disordered" evidence="3">
    <location>
        <begin position="156"/>
        <end position="192"/>
    </location>
</feature>
<comment type="similarity">
    <text evidence="1">Belongs to the short-chain dehydrogenases/reductases (SDR) family.</text>
</comment>
<dbReference type="Pfam" id="PF00106">
    <property type="entry name" value="adh_short"/>
    <property type="match status" value="1"/>
</dbReference>
<evidence type="ECO:0000313" key="4">
    <source>
        <dbReference type="EMBL" id="MFC6672982.1"/>
    </source>
</evidence>
<dbReference type="RefSeq" id="WP_379911386.1">
    <property type="nucleotide sequence ID" value="NZ_JBHSWE010000001.1"/>
</dbReference>
<evidence type="ECO:0000256" key="1">
    <source>
        <dbReference type="ARBA" id="ARBA00006484"/>
    </source>
</evidence>
<gene>
    <name evidence="4" type="ORF">ACFQDL_24980</name>
</gene>
<sequence>MEIRDKVAVITGAASGIGYATALELARRGCKAILMVDLTDQVETNADQVNAELGRDVAFAFRGNVTDPAFRQEVFDAARDRFGLVSICIPAAGITRDDLAVRLDKATGKAQIYEQERFQLVIDVNLIAPVYWSLEMVARIAEDRFAGGLRSGTPTKAFRAPWSSSGRFRPRATRGRSPMPRPRPASRGPPRP</sequence>
<dbReference type="Gene3D" id="3.40.50.720">
    <property type="entry name" value="NAD(P)-binding Rossmann-like Domain"/>
    <property type="match status" value="1"/>
</dbReference>
<dbReference type="GO" id="GO:0016491">
    <property type="term" value="F:oxidoreductase activity"/>
    <property type="evidence" value="ECO:0007669"/>
    <property type="project" value="UniProtKB-KW"/>
</dbReference>
<dbReference type="PRINTS" id="PR00081">
    <property type="entry name" value="GDHRDH"/>
</dbReference>
<keyword evidence="2 4" id="KW-0560">Oxidoreductase</keyword>
<reference evidence="5" key="1">
    <citation type="journal article" date="2019" name="Int. J. Syst. Evol. Microbiol.">
        <title>The Global Catalogue of Microorganisms (GCM) 10K type strain sequencing project: providing services to taxonomists for standard genome sequencing and annotation.</title>
        <authorList>
            <consortium name="The Broad Institute Genomics Platform"/>
            <consortium name="The Broad Institute Genome Sequencing Center for Infectious Disease"/>
            <person name="Wu L."/>
            <person name="Ma J."/>
        </authorList>
    </citation>
    <scope>NUCLEOTIDE SEQUENCE [LARGE SCALE GENOMIC DNA]</scope>
    <source>
        <strain evidence="5">NBRC 111756</strain>
    </source>
</reference>
<accession>A0ABW2A649</accession>
<organism evidence="4 5">
    <name type="scientific">Marinobacterium aestuariivivens</name>
    <dbReference type="NCBI Taxonomy" id="1698799"/>
    <lineage>
        <taxon>Bacteria</taxon>
        <taxon>Pseudomonadati</taxon>
        <taxon>Pseudomonadota</taxon>
        <taxon>Gammaproteobacteria</taxon>
        <taxon>Oceanospirillales</taxon>
        <taxon>Oceanospirillaceae</taxon>
        <taxon>Marinobacterium</taxon>
    </lineage>
</organism>
<dbReference type="EMBL" id="JBHSWE010000001">
    <property type="protein sequence ID" value="MFC6672982.1"/>
    <property type="molecule type" value="Genomic_DNA"/>
</dbReference>
<evidence type="ECO:0000256" key="3">
    <source>
        <dbReference type="SAM" id="MobiDB-lite"/>
    </source>
</evidence>
<comment type="caution">
    <text evidence="4">The sequence shown here is derived from an EMBL/GenBank/DDBJ whole genome shotgun (WGS) entry which is preliminary data.</text>
</comment>
<dbReference type="Proteomes" id="UP001596422">
    <property type="component" value="Unassembled WGS sequence"/>
</dbReference>
<dbReference type="InterPro" id="IPR036291">
    <property type="entry name" value="NAD(P)-bd_dom_sf"/>
</dbReference>
<keyword evidence="5" id="KW-1185">Reference proteome</keyword>
<proteinExistence type="inferred from homology"/>